<dbReference type="EMBL" id="JACCBX010000002">
    <property type="protein sequence ID" value="NYE04369.1"/>
    <property type="molecule type" value="Genomic_DNA"/>
</dbReference>
<reference evidence="5" key="2">
    <citation type="submission" date="2020-08" db="EMBL/GenBank/DDBJ databases">
        <title>The Agave Microbiome: Exploring the role of microbial communities in plant adaptations to desert environments.</title>
        <authorList>
            <person name="Partida-Martinez L.P."/>
        </authorList>
    </citation>
    <scope>NUCLEOTIDE SEQUENCE [LARGE SCALE GENOMIC DNA]</scope>
    <source>
        <strain evidence="5">AT2.8</strain>
    </source>
</reference>
<proteinExistence type="inferred from homology"/>
<dbReference type="AlphaFoldDB" id="A0A852T928"/>
<dbReference type="PANTHER" id="PTHR42709">
    <property type="entry name" value="ALKALINE PHOSPHATASE LIKE PROTEIN"/>
    <property type="match status" value="1"/>
</dbReference>
<dbReference type="InterPro" id="IPR051311">
    <property type="entry name" value="DedA_domain"/>
</dbReference>
<evidence type="ECO:0000259" key="3">
    <source>
        <dbReference type="Pfam" id="PF09335"/>
    </source>
</evidence>
<dbReference type="Pfam" id="PF09335">
    <property type="entry name" value="VTT_dom"/>
    <property type="match status" value="1"/>
</dbReference>
<feature type="transmembrane region" description="Helical" evidence="2">
    <location>
        <begin position="47"/>
        <end position="66"/>
    </location>
</feature>
<keyword evidence="2" id="KW-1133">Transmembrane helix</keyword>
<feature type="domain" description="VTT" evidence="3">
    <location>
        <begin position="29"/>
        <end position="146"/>
    </location>
</feature>
<organism evidence="4 5">
    <name type="scientific">Neobacillus niacini</name>
    <dbReference type="NCBI Taxonomy" id="86668"/>
    <lineage>
        <taxon>Bacteria</taxon>
        <taxon>Bacillati</taxon>
        <taxon>Bacillota</taxon>
        <taxon>Bacilli</taxon>
        <taxon>Bacillales</taxon>
        <taxon>Bacillaceae</taxon>
        <taxon>Neobacillus</taxon>
    </lineage>
</organism>
<dbReference type="InterPro" id="IPR032816">
    <property type="entry name" value="VTT_dom"/>
</dbReference>
<evidence type="ECO:0000313" key="5">
    <source>
        <dbReference type="Proteomes" id="UP000548423"/>
    </source>
</evidence>
<comment type="caution">
    <text evidence="4">The sequence shown here is derived from an EMBL/GenBank/DDBJ whole genome shotgun (WGS) entry which is preliminary data.</text>
</comment>
<feature type="transmembrane region" description="Helical" evidence="2">
    <location>
        <begin position="157"/>
        <end position="175"/>
    </location>
</feature>
<keyword evidence="2" id="KW-0812">Transmembrane</keyword>
<reference evidence="5" key="1">
    <citation type="submission" date="2020-07" db="EMBL/GenBank/DDBJ databases">
        <authorList>
            <person name="Partida-Martinez L."/>
            <person name="Huntemann M."/>
            <person name="Clum A."/>
            <person name="Wang J."/>
            <person name="Palaniappan K."/>
            <person name="Ritter S."/>
            <person name="Chen I.-M."/>
            <person name="Stamatis D."/>
            <person name="Reddy T."/>
            <person name="O'Malley R."/>
            <person name="Daum C."/>
            <person name="Shapiro N."/>
            <person name="Ivanova N."/>
            <person name="Kyrpides N."/>
            <person name="Woyke T."/>
        </authorList>
    </citation>
    <scope>NUCLEOTIDE SEQUENCE [LARGE SCALE GENOMIC DNA]</scope>
    <source>
        <strain evidence="5">AT2.8</strain>
    </source>
</reference>
<accession>A0A852T928</accession>
<sequence length="185" mass="20182">MEILLQGNQLVVAFIFFTICFLQPILLPFPEAATVGAGGAVLGSFPAASISFVGTLSGIMVAYFIAKYGGQKLIKKWVKENHIKQYERYVARNQISILLILFIIPILPDEIICFGAGISGVSFKKFLLIAGVAKLITSFSLAYSVDFAQSLALNNTQLSFLVIVILGIVMLTSCISKKMLLKRNN</sequence>
<evidence type="ECO:0000256" key="1">
    <source>
        <dbReference type="ARBA" id="ARBA00010792"/>
    </source>
</evidence>
<gene>
    <name evidence="4" type="ORF">F4694_001113</name>
</gene>
<protein>
    <submittedName>
        <fullName evidence="4">Membrane protein YdjX (TVP38/TMEM64 family)</fullName>
    </submittedName>
</protein>
<evidence type="ECO:0000313" key="4">
    <source>
        <dbReference type="EMBL" id="NYE04369.1"/>
    </source>
</evidence>
<feature type="transmembrane region" description="Helical" evidence="2">
    <location>
        <begin position="7"/>
        <end position="27"/>
    </location>
</feature>
<evidence type="ECO:0000256" key="2">
    <source>
        <dbReference type="SAM" id="Phobius"/>
    </source>
</evidence>
<comment type="similarity">
    <text evidence="1">Belongs to the DedA family.</text>
</comment>
<keyword evidence="2" id="KW-0472">Membrane</keyword>
<dbReference type="Proteomes" id="UP000548423">
    <property type="component" value="Unassembled WGS sequence"/>
</dbReference>
<name>A0A852T928_9BACI</name>